<dbReference type="Proteomes" id="UP001194714">
    <property type="component" value="Unassembled WGS sequence"/>
</dbReference>
<name>A0ABS0B1S9_9BACT</name>
<dbReference type="RefSeq" id="WP_194848133.1">
    <property type="nucleotide sequence ID" value="NZ_JAAEJV010000043.1"/>
</dbReference>
<comment type="caution">
    <text evidence="1">The sequence shown here is derived from an EMBL/GenBank/DDBJ whole genome shotgun (WGS) entry which is preliminary data.</text>
</comment>
<accession>A0ABS0B1S9</accession>
<keyword evidence="2" id="KW-1185">Reference proteome</keyword>
<gene>
    <name evidence="1" type="ORF">NEPTK9_001346</name>
</gene>
<proteinExistence type="predicted"/>
<reference evidence="1 2" key="1">
    <citation type="submission" date="2020-01" db="EMBL/GenBank/DDBJ databases">
        <title>Draft genome sequence of Cand. Neptunochlamydia vexilliferae K9.</title>
        <authorList>
            <person name="Schulz F."/>
            <person name="Koestlbacher S."/>
            <person name="Wascher F."/>
            <person name="Pizzetti I."/>
            <person name="Horn M."/>
        </authorList>
    </citation>
    <scope>NUCLEOTIDE SEQUENCE [LARGE SCALE GENOMIC DNA]</scope>
    <source>
        <strain evidence="1 2">K9</strain>
    </source>
</reference>
<evidence type="ECO:0000313" key="1">
    <source>
        <dbReference type="EMBL" id="MBF5059827.1"/>
    </source>
</evidence>
<protein>
    <submittedName>
        <fullName evidence="1">Uncharacterized protein</fullName>
    </submittedName>
</protein>
<sequence>MTVVLKIHRESNFIGSIRSLKVYDENNQRLAKLSDGGRVTIKVSRTARLRFSQGGELSDTEFNVAENLPYNMSASTPLINSKAPPVIQLRVRRGTFGPDVVNLTTGQNTDICCCNIL</sequence>
<organism evidence="1 2">
    <name type="scientific">Candidatus Neptunichlamydia vexilliferae</name>
    <dbReference type="NCBI Taxonomy" id="1651774"/>
    <lineage>
        <taxon>Bacteria</taxon>
        <taxon>Pseudomonadati</taxon>
        <taxon>Chlamydiota</taxon>
        <taxon>Chlamydiia</taxon>
        <taxon>Parachlamydiales</taxon>
        <taxon>Simkaniaceae</taxon>
        <taxon>Candidatus Neptunichlamydia</taxon>
    </lineage>
</organism>
<dbReference type="EMBL" id="JAAEJV010000043">
    <property type="protein sequence ID" value="MBF5059827.1"/>
    <property type="molecule type" value="Genomic_DNA"/>
</dbReference>
<evidence type="ECO:0000313" key="2">
    <source>
        <dbReference type="Proteomes" id="UP001194714"/>
    </source>
</evidence>